<dbReference type="EMBL" id="KE747833">
    <property type="protein sequence ID" value="RMZ72482.1"/>
    <property type="molecule type" value="Genomic_DNA"/>
</dbReference>
<organism evidence="1 2">
    <name type="scientific">Pyrenophora seminiperda CCB06</name>
    <dbReference type="NCBI Taxonomy" id="1302712"/>
    <lineage>
        <taxon>Eukaryota</taxon>
        <taxon>Fungi</taxon>
        <taxon>Dikarya</taxon>
        <taxon>Ascomycota</taxon>
        <taxon>Pezizomycotina</taxon>
        <taxon>Dothideomycetes</taxon>
        <taxon>Pleosporomycetidae</taxon>
        <taxon>Pleosporales</taxon>
        <taxon>Pleosporineae</taxon>
        <taxon>Pleosporaceae</taxon>
        <taxon>Pyrenophora</taxon>
    </lineage>
</organism>
<reference evidence="1 2" key="1">
    <citation type="journal article" date="2014" name="PLoS ONE">
        <title>De novo Genome Assembly of the Fungal Plant Pathogen Pyrenophora semeniperda.</title>
        <authorList>
            <person name="Soliai M.M."/>
            <person name="Meyer S.E."/>
            <person name="Udall J.A."/>
            <person name="Elzinga D.E."/>
            <person name="Hermansen R.A."/>
            <person name="Bodily P.M."/>
            <person name="Hart A.A."/>
            <person name="Coleman C.E."/>
        </authorList>
    </citation>
    <scope>NUCLEOTIDE SEQUENCE [LARGE SCALE GENOMIC DNA]</scope>
    <source>
        <strain evidence="1 2">CCB06</strain>
        <tissue evidence="1">Mycelium</tissue>
    </source>
</reference>
<proteinExistence type="predicted"/>
<dbReference type="Proteomes" id="UP000265663">
    <property type="component" value="Unassembled WGS sequence"/>
</dbReference>
<dbReference type="AlphaFoldDB" id="A0A3M7MDF5"/>
<gene>
    <name evidence="1" type="ORF">GMOD_00007476</name>
</gene>
<accession>A0A3M7MDF5</accession>
<name>A0A3M7MDF5_9PLEO</name>
<dbReference type="OrthoDB" id="3774194at2759"/>
<protein>
    <submittedName>
        <fullName evidence="1">Uncharacterized protein</fullName>
    </submittedName>
</protein>
<evidence type="ECO:0000313" key="2">
    <source>
        <dbReference type="Proteomes" id="UP000265663"/>
    </source>
</evidence>
<evidence type="ECO:0000313" key="1">
    <source>
        <dbReference type="EMBL" id="RMZ72482.1"/>
    </source>
</evidence>
<sequence length="301" mass="33673">MTNDHEGAKVYLVHAAEHPRPYLTTVHFVARDFAAWGYRVDQHAADSAYIKEVRSREKQQHMSRKARSVSRRTKLMEMWAVEVLNRKRRERGDDTSSSDMSLPAAAAQQETHEVDTGFGAIGVRVKKAGDVVQDFIHGVASLGRECDCSLPKFLDHNFCFTDSDTDDLPKDAKDGTKQPSPHAVITRYVRLLQAVRYTPNAPLPAWSNPNIMYADQVILEFSHHEAIQKEYLVHAAQSAIGKHEGRMGRVEKCTKTGVKRVLLWVDVGDVVMEAVGHAEGEADPVPKYERGEGPPVYVKGC</sequence>
<keyword evidence="2" id="KW-1185">Reference proteome</keyword>